<dbReference type="PANTHER" id="PTHR40781:SF1">
    <property type="match status" value="1"/>
</dbReference>
<dbReference type="PANTHER" id="PTHR40781">
    <property type="match status" value="1"/>
</dbReference>
<dbReference type="Pfam" id="PF24494">
    <property type="entry name" value="DUF7587"/>
    <property type="match status" value="1"/>
</dbReference>
<protein>
    <recommendedName>
        <fullName evidence="1">DUF7587 domain-containing protein</fullName>
    </recommendedName>
</protein>
<organism evidence="2 3">
    <name type="scientific">Neurospora intermedia</name>
    <dbReference type="NCBI Taxonomy" id="5142"/>
    <lineage>
        <taxon>Eukaryota</taxon>
        <taxon>Fungi</taxon>
        <taxon>Dikarya</taxon>
        <taxon>Ascomycota</taxon>
        <taxon>Pezizomycotina</taxon>
        <taxon>Sordariomycetes</taxon>
        <taxon>Sordariomycetidae</taxon>
        <taxon>Sordariales</taxon>
        <taxon>Sordariaceae</taxon>
        <taxon>Neurospora</taxon>
    </lineage>
</organism>
<evidence type="ECO:0000259" key="1">
    <source>
        <dbReference type="Pfam" id="PF24494"/>
    </source>
</evidence>
<evidence type="ECO:0000313" key="3">
    <source>
        <dbReference type="Proteomes" id="UP001451303"/>
    </source>
</evidence>
<name>A0ABR3D5H9_NEUIN</name>
<proteinExistence type="predicted"/>
<dbReference type="SUPFAM" id="SSF56399">
    <property type="entry name" value="ADP-ribosylation"/>
    <property type="match status" value="1"/>
</dbReference>
<gene>
    <name evidence="2" type="ORF">QR685DRAFT_574318</name>
</gene>
<accession>A0ABR3D5H9</accession>
<comment type="caution">
    <text evidence="2">The sequence shown here is derived from an EMBL/GenBank/DDBJ whole genome shotgun (WGS) entry which is preliminary data.</text>
</comment>
<keyword evidence="3" id="KW-1185">Reference proteome</keyword>
<dbReference type="InterPro" id="IPR056009">
    <property type="entry name" value="DUF7587"/>
</dbReference>
<feature type="domain" description="DUF7587" evidence="1">
    <location>
        <begin position="149"/>
        <end position="265"/>
    </location>
</feature>
<reference evidence="2 3" key="1">
    <citation type="submission" date="2023-09" db="EMBL/GenBank/DDBJ databases">
        <title>Multi-omics analysis of a traditional fermented food reveals byproduct-associated fungal strains for waste-to-food upcycling.</title>
        <authorList>
            <consortium name="Lawrence Berkeley National Laboratory"/>
            <person name="Rekdal V.M."/>
            <person name="Villalobos-Escobedo J.M."/>
            <person name="Rodriguez-Valeron N."/>
            <person name="Garcia M.O."/>
            <person name="Vasquez D.P."/>
            <person name="Damayanti I."/>
            <person name="Sorensen P.M."/>
            <person name="Baidoo E.E."/>
            <person name="De Carvalho A.C."/>
            <person name="Riley R."/>
            <person name="Lipzen A."/>
            <person name="He G."/>
            <person name="Yan M."/>
            <person name="Haridas S."/>
            <person name="Daum C."/>
            <person name="Yoshinaga Y."/>
            <person name="Ng V."/>
            <person name="Grigoriev I.V."/>
            <person name="Munk R."/>
            <person name="Nuraida L."/>
            <person name="Wijaya C.H."/>
            <person name="Morales P.-C."/>
            <person name="Keasling J.D."/>
        </authorList>
    </citation>
    <scope>NUCLEOTIDE SEQUENCE [LARGE SCALE GENOMIC DNA]</scope>
    <source>
        <strain evidence="2 3">FGSC 2613</strain>
    </source>
</reference>
<dbReference type="EMBL" id="JAVLET010000009">
    <property type="protein sequence ID" value="KAL0467518.1"/>
    <property type="molecule type" value="Genomic_DNA"/>
</dbReference>
<evidence type="ECO:0000313" key="2">
    <source>
        <dbReference type="EMBL" id="KAL0467518.1"/>
    </source>
</evidence>
<dbReference type="Proteomes" id="UP001451303">
    <property type="component" value="Unassembled WGS sequence"/>
</dbReference>
<sequence length="306" mass="35300">MPPRQSDCWVARDQEDLAHLPELLFHIQHADSQATYSDSEIGIKAADTAFGQLSTNRRPSCFISTFKLSEHARHWGSQRKGPVYMYTINTRLLPQSAGKWVFWSSKSPHEYLFLDQIPRDAIVASEKIRPRTAKKWGPFRPWVVSRDNLPPRLYFIHHAGSQSTRTMVDVLDEYGNAVAFIDAIESAVRGFEIKNVPELYAMIKNHVNWYQRRPNMFVSAFSVRKHAENWGRLRAGPVWMYEFDTSKLPANQLVFQASQFIDRFTDNEYLFLLRIPCGGLREITCLVDGESPREPLVHCFTPSPAR</sequence>